<evidence type="ECO:0000256" key="1">
    <source>
        <dbReference type="SAM" id="MobiDB-lite"/>
    </source>
</evidence>
<reference evidence="2" key="1">
    <citation type="submission" date="2016-07" db="EMBL/GenBank/DDBJ databases">
        <authorList>
            <person name="Bretaudeau A."/>
        </authorList>
    </citation>
    <scope>NUCLEOTIDE SEQUENCE</scope>
    <source>
        <strain evidence="2">Rice</strain>
        <tissue evidence="2">Whole body</tissue>
    </source>
</reference>
<protein>
    <submittedName>
        <fullName evidence="2">SFRICE042071.2</fullName>
    </submittedName>
</protein>
<name>A0A2H1WY90_SPOFR</name>
<proteinExistence type="predicted"/>
<gene>
    <name evidence="2" type="primary">SFRICE042071.2</name>
    <name evidence="2" type="ORF">SFRICE_042071.2</name>
</gene>
<feature type="region of interest" description="Disordered" evidence="1">
    <location>
        <begin position="1"/>
        <end position="26"/>
    </location>
</feature>
<evidence type="ECO:0000313" key="2">
    <source>
        <dbReference type="EMBL" id="SOQ57977.1"/>
    </source>
</evidence>
<dbReference type="EMBL" id="ODYU01011943">
    <property type="protein sequence ID" value="SOQ57977.1"/>
    <property type="molecule type" value="Genomic_DNA"/>
</dbReference>
<dbReference type="AlphaFoldDB" id="A0A2H1WY90"/>
<sequence length="26" mass="3051">MWPLRGWPRLLHGPSTRSQDRSPCLC</sequence>
<organism evidence="2">
    <name type="scientific">Spodoptera frugiperda</name>
    <name type="common">Fall armyworm</name>
    <dbReference type="NCBI Taxonomy" id="7108"/>
    <lineage>
        <taxon>Eukaryota</taxon>
        <taxon>Metazoa</taxon>
        <taxon>Ecdysozoa</taxon>
        <taxon>Arthropoda</taxon>
        <taxon>Hexapoda</taxon>
        <taxon>Insecta</taxon>
        <taxon>Pterygota</taxon>
        <taxon>Neoptera</taxon>
        <taxon>Endopterygota</taxon>
        <taxon>Lepidoptera</taxon>
        <taxon>Glossata</taxon>
        <taxon>Ditrysia</taxon>
        <taxon>Noctuoidea</taxon>
        <taxon>Noctuidae</taxon>
        <taxon>Amphipyrinae</taxon>
        <taxon>Spodoptera</taxon>
    </lineage>
</organism>
<accession>A0A2H1WY90</accession>